<protein>
    <submittedName>
        <fullName evidence="1">Uncharacterized protein</fullName>
    </submittedName>
</protein>
<keyword evidence="2" id="KW-1185">Reference proteome</keyword>
<gene>
    <name evidence="1" type="ORF">AAJ76_960009236</name>
</gene>
<dbReference type="VEuPathDB" id="MicrosporidiaDB:AAJ76_960009236"/>
<organism evidence="1 2">
    <name type="scientific">Vairimorpha ceranae</name>
    <dbReference type="NCBI Taxonomy" id="40302"/>
    <lineage>
        <taxon>Eukaryota</taxon>
        <taxon>Fungi</taxon>
        <taxon>Fungi incertae sedis</taxon>
        <taxon>Microsporidia</taxon>
        <taxon>Nosematidae</taxon>
        <taxon>Vairimorpha</taxon>
    </lineage>
</organism>
<reference evidence="1 2" key="1">
    <citation type="journal article" date="2015" name="Environ. Microbiol.">
        <title>Genome analyses suggest the presence of polyploidy and recent human-driven expansions in eight global populations of the honeybee pathogen Nosema ceranae.</title>
        <authorList>
            <person name="Pelin A."/>
            <person name="Selman M."/>
            <person name="Aris-Brosou S."/>
            <person name="Farinelli L."/>
            <person name="Corradi N."/>
        </authorList>
    </citation>
    <scope>NUCLEOTIDE SEQUENCE [LARGE SCALE GENOMIC DNA]</scope>
    <source>
        <strain evidence="1 2">PA08 1199</strain>
    </source>
</reference>
<dbReference type="GeneID" id="36321640"/>
<dbReference type="EMBL" id="JPQZ01000096">
    <property type="protein sequence ID" value="KKO74236.1"/>
    <property type="molecule type" value="Genomic_DNA"/>
</dbReference>
<dbReference type="OrthoDB" id="10478215at2759"/>
<comment type="caution">
    <text evidence="1">The sequence shown here is derived from an EMBL/GenBank/DDBJ whole genome shotgun (WGS) entry which is preliminary data.</text>
</comment>
<dbReference type="Proteomes" id="UP000034350">
    <property type="component" value="Unassembled WGS sequence"/>
</dbReference>
<dbReference type="AlphaFoldDB" id="A0A0F9W974"/>
<evidence type="ECO:0000313" key="2">
    <source>
        <dbReference type="Proteomes" id="UP000034350"/>
    </source>
</evidence>
<name>A0A0F9W974_9MICR</name>
<proteinExistence type="predicted"/>
<evidence type="ECO:0000313" key="1">
    <source>
        <dbReference type="EMBL" id="KKO74236.1"/>
    </source>
</evidence>
<dbReference type="RefSeq" id="XP_024329978.1">
    <property type="nucleotide sequence ID" value="XM_024476683.1"/>
</dbReference>
<accession>A0A0F9W974</accession>
<sequence length="41" mass="4938">MKGVKNADLSSYLSEYMWRERFGNNKFYKILECLTVMNENN</sequence>